<feature type="region of interest" description="Disordered" evidence="1">
    <location>
        <begin position="1"/>
        <end position="85"/>
    </location>
</feature>
<keyword evidence="3" id="KW-1185">Reference proteome</keyword>
<proteinExistence type="predicted"/>
<reference evidence="2 3" key="1">
    <citation type="journal article" date="2021" name="BMC Genomics">
        <title>Datura genome reveals duplications of psychoactive alkaloid biosynthetic genes and high mutation rate following tissue culture.</title>
        <authorList>
            <person name="Rajewski A."/>
            <person name="Carter-House D."/>
            <person name="Stajich J."/>
            <person name="Litt A."/>
        </authorList>
    </citation>
    <scope>NUCLEOTIDE SEQUENCE [LARGE SCALE GENOMIC DNA]</scope>
    <source>
        <strain evidence="2">AR-01</strain>
    </source>
</reference>
<evidence type="ECO:0000256" key="1">
    <source>
        <dbReference type="SAM" id="MobiDB-lite"/>
    </source>
</evidence>
<comment type="caution">
    <text evidence="2">The sequence shown here is derived from an EMBL/GenBank/DDBJ whole genome shotgun (WGS) entry which is preliminary data.</text>
</comment>
<dbReference type="Proteomes" id="UP000823775">
    <property type="component" value="Unassembled WGS sequence"/>
</dbReference>
<feature type="compositionally biased region" description="Low complexity" evidence="1">
    <location>
        <begin position="65"/>
        <end position="75"/>
    </location>
</feature>
<organism evidence="2 3">
    <name type="scientific">Datura stramonium</name>
    <name type="common">Jimsonweed</name>
    <name type="synonym">Common thornapple</name>
    <dbReference type="NCBI Taxonomy" id="4076"/>
    <lineage>
        <taxon>Eukaryota</taxon>
        <taxon>Viridiplantae</taxon>
        <taxon>Streptophyta</taxon>
        <taxon>Embryophyta</taxon>
        <taxon>Tracheophyta</taxon>
        <taxon>Spermatophyta</taxon>
        <taxon>Magnoliopsida</taxon>
        <taxon>eudicotyledons</taxon>
        <taxon>Gunneridae</taxon>
        <taxon>Pentapetalae</taxon>
        <taxon>asterids</taxon>
        <taxon>lamiids</taxon>
        <taxon>Solanales</taxon>
        <taxon>Solanaceae</taxon>
        <taxon>Solanoideae</taxon>
        <taxon>Datureae</taxon>
        <taxon>Datura</taxon>
    </lineage>
</organism>
<evidence type="ECO:0000313" key="3">
    <source>
        <dbReference type="Proteomes" id="UP000823775"/>
    </source>
</evidence>
<sequence length="141" mass="15425">MLQSWEPTPVPGKSHSTPLNSYSHSSSPVPPSSKNPRPENPSATPNFELCGDKFPSSDPTKGKSKVSSSEVPVVEGVDDDDDDVPLSTKWAFLKTRQTSSARNHIASALEWRELETVAPCDEAERANFPREMDCHVTFTGI</sequence>
<gene>
    <name evidence="2" type="ORF">HAX54_051108</name>
</gene>
<dbReference type="EMBL" id="JACEIK010000902">
    <property type="protein sequence ID" value="MCD7463667.1"/>
    <property type="molecule type" value="Genomic_DNA"/>
</dbReference>
<feature type="compositionally biased region" description="Low complexity" evidence="1">
    <location>
        <begin position="14"/>
        <end position="27"/>
    </location>
</feature>
<protein>
    <submittedName>
        <fullName evidence="2">Uncharacterized protein</fullName>
    </submittedName>
</protein>
<evidence type="ECO:0000313" key="2">
    <source>
        <dbReference type="EMBL" id="MCD7463667.1"/>
    </source>
</evidence>
<name>A0ABS8SZD1_DATST</name>
<accession>A0ABS8SZD1</accession>